<dbReference type="Pfam" id="PF20700">
    <property type="entry name" value="Mutator"/>
    <property type="match status" value="1"/>
</dbReference>
<dbReference type="EMBL" id="BLXT01004186">
    <property type="protein sequence ID" value="GFO10610.1"/>
    <property type="molecule type" value="Genomic_DNA"/>
</dbReference>
<comment type="caution">
    <text evidence="2">The sequence shown here is derived from an EMBL/GenBank/DDBJ whole genome shotgun (WGS) entry which is preliminary data.</text>
</comment>
<accession>A0AAV4ATG4</accession>
<proteinExistence type="predicted"/>
<sequence>MITILEQHTTNLIKHLRIIGLTVNTTKTQAIPFNTKDEITLTIDGTEIGTKPTAKFLALTLTFDKHSTYREYIQNLSNEASKNISPVKPQLRRSILPTCTSFSGYHGEVEEIVKLECVGHVQKRVGTRCRRLKQGRKLEDGKGIAGTGRLTDKMIDTLQNYYGFAIHQNAGNLPGMIKAVKAILGHLSSTDQDPNHEFCDASWCGFLKDPNTYRHKNALPKCIIKLLEPIFNDLTSESLLQKCLHGKTQNNNECLNKLIWDRCSKEYFVERKTVEEAVYSAVAHFNDGPSSILKVLNKLGVSPGYYTGQKCTAKDVQRIKKSACRSTEVAKKQEKQKSYKERFPG</sequence>
<gene>
    <name evidence="2" type="ORF">PoB_003711500</name>
</gene>
<name>A0AAV4ATG4_9GAST</name>
<evidence type="ECO:0000313" key="3">
    <source>
        <dbReference type="Proteomes" id="UP000735302"/>
    </source>
</evidence>
<keyword evidence="3" id="KW-1185">Reference proteome</keyword>
<dbReference type="InterPro" id="IPR049012">
    <property type="entry name" value="Mutator_transp_dom"/>
</dbReference>
<organism evidence="2 3">
    <name type="scientific">Plakobranchus ocellatus</name>
    <dbReference type="NCBI Taxonomy" id="259542"/>
    <lineage>
        <taxon>Eukaryota</taxon>
        <taxon>Metazoa</taxon>
        <taxon>Spiralia</taxon>
        <taxon>Lophotrochozoa</taxon>
        <taxon>Mollusca</taxon>
        <taxon>Gastropoda</taxon>
        <taxon>Heterobranchia</taxon>
        <taxon>Euthyneura</taxon>
        <taxon>Panpulmonata</taxon>
        <taxon>Sacoglossa</taxon>
        <taxon>Placobranchoidea</taxon>
        <taxon>Plakobranchidae</taxon>
        <taxon>Plakobranchus</taxon>
    </lineage>
</organism>
<feature type="domain" description="Mutator-like transposase" evidence="1">
    <location>
        <begin position="111"/>
        <end position="204"/>
    </location>
</feature>
<protein>
    <submittedName>
        <fullName evidence="2">Forkhead box protein k1</fullName>
    </submittedName>
</protein>
<evidence type="ECO:0000259" key="1">
    <source>
        <dbReference type="Pfam" id="PF20700"/>
    </source>
</evidence>
<evidence type="ECO:0000313" key="2">
    <source>
        <dbReference type="EMBL" id="GFO10610.1"/>
    </source>
</evidence>
<dbReference type="Proteomes" id="UP000735302">
    <property type="component" value="Unassembled WGS sequence"/>
</dbReference>
<dbReference type="AlphaFoldDB" id="A0AAV4ATG4"/>
<reference evidence="2 3" key="1">
    <citation type="journal article" date="2021" name="Elife">
        <title>Chloroplast acquisition without the gene transfer in kleptoplastic sea slugs, Plakobranchus ocellatus.</title>
        <authorList>
            <person name="Maeda T."/>
            <person name="Takahashi S."/>
            <person name="Yoshida T."/>
            <person name="Shimamura S."/>
            <person name="Takaki Y."/>
            <person name="Nagai Y."/>
            <person name="Toyoda A."/>
            <person name="Suzuki Y."/>
            <person name="Arimoto A."/>
            <person name="Ishii H."/>
            <person name="Satoh N."/>
            <person name="Nishiyama T."/>
            <person name="Hasebe M."/>
            <person name="Maruyama T."/>
            <person name="Minagawa J."/>
            <person name="Obokata J."/>
            <person name="Shigenobu S."/>
        </authorList>
    </citation>
    <scope>NUCLEOTIDE SEQUENCE [LARGE SCALE GENOMIC DNA]</scope>
</reference>